<dbReference type="PANTHER" id="PTHR24422">
    <property type="entry name" value="CHEMOTAXIS PROTEIN METHYLTRANSFERASE"/>
    <property type="match status" value="1"/>
</dbReference>
<dbReference type="OrthoDB" id="9816309at2"/>
<dbReference type="PANTHER" id="PTHR24422:SF19">
    <property type="entry name" value="CHEMOTAXIS PROTEIN METHYLTRANSFERASE"/>
    <property type="match status" value="1"/>
</dbReference>
<gene>
    <name evidence="7" type="ORF">B0W44_13805</name>
</gene>
<evidence type="ECO:0000313" key="7">
    <source>
        <dbReference type="EMBL" id="AQS56669.1"/>
    </source>
</evidence>
<dbReference type="InterPro" id="IPR036804">
    <property type="entry name" value="CheR_N_sf"/>
</dbReference>
<dbReference type="Pfam" id="PF03705">
    <property type="entry name" value="CheR_N"/>
    <property type="match status" value="1"/>
</dbReference>
<dbReference type="Pfam" id="PF01739">
    <property type="entry name" value="CheR"/>
    <property type="match status" value="1"/>
</dbReference>
<dbReference type="InterPro" id="IPR022642">
    <property type="entry name" value="CheR_C"/>
</dbReference>
<keyword evidence="3" id="KW-0489">Methyltransferase</keyword>
<dbReference type="PROSITE" id="PS50123">
    <property type="entry name" value="CHER"/>
    <property type="match status" value="1"/>
</dbReference>
<evidence type="ECO:0000256" key="1">
    <source>
        <dbReference type="ARBA" id="ARBA00001541"/>
    </source>
</evidence>
<comment type="catalytic activity">
    <reaction evidence="1">
        <text>L-glutamyl-[protein] + S-adenosyl-L-methionine = [protein]-L-glutamate 5-O-methyl ester + S-adenosyl-L-homocysteine</text>
        <dbReference type="Rhea" id="RHEA:24452"/>
        <dbReference type="Rhea" id="RHEA-COMP:10208"/>
        <dbReference type="Rhea" id="RHEA-COMP:10311"/>
        <dbReference type="ChEBI" id="CHEBI:29973"/>
        <dbReference type="ChEBI" id="CHEBI:57856"/>
        <dbReference type="ChEBI" id="CHEBI:59789"/>
        <dbReference type="ChEBI" id="CHEBI:82795"/>
        <dbReference type="EC" id="2.1.1.80"/>
    </reaction>
</comment>
<evidence type="ECO:0000256" key="3">
    <source>
        <dbReference type="ARBA" id="ARBA00022603"/>
    </source>
</evidence>
<sequence>MDDYGQFVAQVYRKTGINLADYKEAQMKRRLTSFRDREQYASFHDMLEAFNRDPTLLERFLNRITIKVSEFFRNSERWQSLQKEVLPVLASNRAHLKCWSAACSTGEEPYTLAMILKEMGIPFELLATDIDRSVLERAKTGEYGPQAVRHVPRHFREQYFIPLEDNRFRVKAELKRGIRFFQHDLLQDAYPEGCHLIVCRNVMIYFTDEAKTRIYRAFSDSLVPGGVLFVGSTEQILRPADYGLAPLAPFMYQRVSS</sequence>
<dbReference type="RefSeq" id="WP_077720531.1">
    <property type="nucleotide sequence ID" value="NZ_CP019699.1"/>
</dbReference>
<dbReference type="GO" id="GO:0032259">
    <property type="term" value="P:methylation"/>
    <property type="evidence" value="ECO:0007669"/>
    <property type="project" value="UniProtKB-KW"/>
</dbReference>
<proteinExistence type="predicted"/>
<dbReference type="SMART" id="SM00138">
    <property type="entry name" value="MeTrc"/>
    <property type="match status" value="1"/>
</dbReference>
<dbReference type="InterPro" id="IPR050903">
    <property type="entry name" value="Bact_Chemotaxis_MeTrfase"/>
</dbReference>
<evidence type="ECO:0000256" key="2">
    <source>
        <dbReference type="ARBA" id="ARBA00012534"/>
    </source>
</evidence>
<keyword evidence="5" id="KW-0949">S-adenosyl-L-methionine</keyword>
<dbReference type="EC" id="2.1.1.80" evidence="2"/>
<dbReference type="KEGG" id="ntr:B0W44_13805"/>
<dbReference type="GO" id="GO:0008983">
    <property type="term" value="F:protein-glutamate O-methyltransferase activity"/>
    <property type="evidence" value="ECO:0007669"/>
    <property type="project" value="UniProtKB-EC"/>
</dbReference>
<dbReference type="AlphaFoldDB" id="A0A1U9K9D0"/>
<dbReference type="Proteomes" id="UP000188603">
    <property type="component" value="Chromosome"/>
</dbReference>
<reference evidence="7 8" key="1">
    <citation type="journal article" date="2015" name="Int. J. Syst. Evol. Microbiol.">
        <title>Novibacillus thermophilus gen. nov., sp. nov., a Gram-staining-negative and moderately thermophilic member of the family Thermoactinomycetaceae.</title>
        <authorList>
            <person name="Yang G."/>
            <person name="Chen J."/>
            <person name="Zhou S."/>
        </authorList>
    </citation>
    <scope>NUCLEOTIDE SEQUENCE [LARGE SCALE GENOMIC DNA]</scope>
    <source>
        <strain evidence="7 8">SG-1</strain>
    </source>
</reference>
<dbReference type="Gene3D" id="1.10.155.10">
    <property type="entry name" value="Chemotaxis receptor methyltransferase CheR, N-terminal domain"/>
    <property type="match status" value="1"/>
</dbReference>
<dbReference type="EMBL" id="CP019699">
    <property type="protein sequence ID" value="AQS56669.1"/>
    <property type="molecule type" value="Genomic_DNA"/>
</dbReference>
<dbReference type="PRINTS" id="PR00996">
    <property type="entry name" value="CHERMTFRASE"/>
</dbReference>
<keyword evidence="4" id="KW-0808">Transferase</keyword>
<evidence type="ECO:0000256" key="4">
    <source>
        <dbReference type="ARBA" id="ARBA00022679"/>
    </source>
</evidence>
<dbReference type="SUPFAM" id="SSF47757">
    <property type="entry name" value="Chemotaxis receptor methyltransferase CheR, N-terminal domain"/>
    <property type="match status" value="1"/>
</dbReference>
<protein>
    <recommendedName>
        <fullName evidence="2">protein-glutamate O-methyltransferase</fullName>
        <ecNumber evidence="2">2.1.1.80</ecNumber>
    </recommendedName>
</protein>
<dbReference type="SUPFAM" id="SSF53335">
    <property type="entry name" value="S-adenosyl-L-methionine-dependent methyltransferases"/>
    <property type="match status" value="1"/>
</dbReference>
<keyword evidence="8" id="KW-1185">Reference proteome</keyword>
<accession>A0A1U9K9D0</accession>
<dbReference type="STRING" id="1471761.B0W44_13805"/>
<dbReference type="InterPro" id="IPR000780">
    <property type="entry name" value="CheR_MeTrfase"/>
</dbReference>
<evidence type="ECO:0000256" key="5">
    <source>
        <dbReference type="ARBA" id="ARBA00022691"/>
    </source>
</evidence>
<name>A0A1U9K9D0_9BACL</name>
<dbReference type="Gene3D" id="3.40.50.150">
    <property type="entry name" value="Vaccinia Virus protein VP39"/>
    <property type="match status" value="1"/>
</dbReference>
<organism evidence="7 8">
    <name type="scientific">Novibacillus thermophilus</name>
    <dbReference type="NCBI Taxonomy" id="1471761"/>
    <lineage>
        <taxon>Bacteria</taxon>
        <taxon>Bacillati</taxon>
        <taxon>Bacillota</taxon>
        <taxon>Bacilli</taxon>
        <taxon>Bacillales</taxon>
        <taxon>Thermoactinomycetaceae</taxon>
        <taxon>Novibacillus</taxon>
    </lineage>
</organism>
<dbReference type="InterPro" id="IPR029063">
    <property type="entry name" value="SAM-dependent_MTases_sf"/>
</dbReference>
<dbReference type="InterPro" id="IPR022641">
    <property type="entry name" value="CheR_N"/>
</dbReference>
<evidence type="ECO:0000259" key="6">
    <source>
        <dbReference type="PROSITE" id="PS50123"/>
    </source>
</evidence>
<evidence type="ECO:0000313" key="8">
    <source>
        <dbReference type="Proteomes" id="UP000188603"/>
    </source>
</evidence>
<feature type="domain" description="CheR-type methyltransferase" evidence="6">
    <location>
        <begin position="1"/>
        <end position="257"/>
    </location>
</feature>